<evidence type="ECO:0000313" key="1">
    <source>
        <dbReference type="EMBL" id="KAG8175838.1"/>
    </source>
</evidence>
<keyword evidence="2" id="KW-1185">Reference proteome</keyword>
<protein>
    <recommendedName>
        <fullName evidence="3">Secreted protein</fullName>
    </recommendedName>
</protein>
<sequence>MSKVSYHLVIFVSTYFPLKSCRSPHRGEGVALGGMAGACKWWEKPTVIAGCSTQLRSAGEETCYPVPCTLGWSKKAL</sequence>
<gene>
    <name evidence="1" type="ORF">JTE90_013388</name>
</gene>
<accession>A0AAV6TVQ4</accession>
<dbReference type="EMBL" id="JAFNEN010000948">
    <property type="protein sequence ID" value="KAG8175838.1"/>
    <property type="molecule type" value="Genomic_DNA"/>
</dbReference>
<dbReference type="Proteomes" id="UP000827092">
    <property type="component" value="Unassembled WGS sequence"/>
</dbReference>
<organism evidence="1 2">
    <name type="scientific">Oedothorax gibbosus</name>
    <dbReference type="NCBI Taxonomy" id="931172"/>
    <lineage>
        <taxon>Eukaryota</taxon>
        <taxon>Metazoa</taxon>
        <taxon>Ecdysozoa</taxon>
        <taxon>Arthropoda</taxon>
        <taxon>Chelicerata</taxon>
        <taxon>Arachnida</taxon>
        <taxon>Araneae</taxon>
        <taxon>Araneomorphae</taxon>
        <taxon>Entelegynae</taxon>
        <taxon>Araneoidea</taxon>
        <taxon>Linyphiidae</taxon>
        <taxon>Erigoninae</taxon>
        <taxon>Oedothorax</taxon>
    </lineage>
</organism>
<proteinExistence type="predicted"/>
<evidence type="ECO:0008006" key="3">
    <source>
        <dbReference type="Google" id="ProtNLM"/>
    </source>
</evidence>
<evidence type="ECO:0000313" key="2">
    <source>
        <dbReference type="Proteomes" id="UP000827092"/>
    </source>
</evidence>
<dbReference type="AlphaFoldDB" id="A0AAV6TVQ4"/>
<name>A0AAV6TVQ4_9ARAC</name>
<reference evidence="1 2" key="1">
    <citation type="journal article" date="2022" name="Nat. Ecol. Evol.">
        <title>A masculinizing supergene underlies an exaggerated male reproductive morph in a spider.</title>
        <authorList>
            <person name="Hendrickx F."/>
            <person name="De Corte Z."/>
            <person name="Sonet G."/>
            <person name="Van Belleghem S.M."/>
            <person name="Kostlbacher S."/>
            <person name="Vangestel C."/>
        </authorList>
    </citation>
    <scope>NUCLEOTIDE SEQUENCE [LARGE SCALE GENOMIC DNA]</scope>
    <source>
        <strain evidence="1">W744_W776</strain>
    </source>
</reference>
<comment type="caution">
    <text evidence="1">The sequence shown here is derived from an EMBL/GenBank/DDBJ whole genome shotgun (WGS) entry which is preliminary data.</text>
</comment>